<protein>
    <submittedName>
        <fullName evidence="2">Uncharacterized protein</fullName>
    </submittedName>
</protein>
<reference evidence="2" key="1">
    <citation type="submission" date="2022-11" db="UniProtKB">
        <authorList>
            <consortium name="WormBaseParasite"/>
        </authorList>
    </citation>
    <scope>IDENTIFICATION</scope>
</reference>
<evidence type="ECO:0000313" key="1">
    <source>
        <dbReference type="Proteomes" id="UP000887565"/>
    </source>
</evidence>
<evidence type="ECO:0000313" key="2">
    <source>
        <dbReference type="WBParaSite" id="nRc.2.0.1.t24471-RA"/>
    </source>
</evidence>
<dbReference type="AlphaFoldDB" id="A0A915JG05"/>
<organism evidence="1 2">
    <name type="scientific">Romanomermis culicivorax</name>
    <name type="common">Nematode worm</name>
    <dbReference type="NCBI Taxonomy" id="13658"/>
    <lineage>
        <taxon>Eukaryota</taxon>
        <taxon>Metazoa</taxon>
        <taxon>Ecdysozoa</taxon>
        <taxon>Nematoda</taxon>
        <taxon>Enoplea</taxon>
        <taxon>Dorylaimia</taxon>
        <taxon>Mermithida</taxon>
        <taxon>Mermithoidea</taxon>
        <taxon>Mermithidae</taxon>
        <taxon>Romanomermis</taxon>
    </lineage>
</organism>
<sequence>MARLTAHIAGLRAQQMAPAPRNLTPSTTLSVHIQNAGDHPSGAHLQMCSYHGRCTDNDASCRAQHPNSTGPSNATPTGANCCYFCRMRVHPTDRCHRPCLHCRQICVHRATACPHRNLTMPAAAVVLAPAPSPALPPPPLKYVTPVTLHPSMMPKTTGDVSVIVSYRPTEGTPTPPTHFAAQGPLPGIPMDSMLEVISQMEWMNLLDSSSITDAMRALWSTDLAKKYPHLPWVLLNKPFEVEALTPADVVLSAPAAQRILGPEVAPQALEFIANGTIRATSINKILLDREPSSPAVDAIHRAVEQVSRNWQPTAVVAPSLSTTTTGTQMLAAIA</sequence>
<name>A0A915JG05_ROMCU</name>
<accession>A0A915JG05</accession>
<proteinExistence type="predicted"/>
<dbReference type="Proteomes" id="UP000887565">
    <property type="component" value="Unplaced"/>
</dbReference>
<keyword evidence="1" id="KW-1185">Reference proteome</keyword>
<dbReference type="WBParaSite" id="nRc.2.0.1.t24471-RA">
    <property type="protein sequence ID" value="nRc.2.0.1.t24471-RA"/>
    <property type="gene ID" value="nRc.2.0.1.g24471"/>
</dbReference>